<dbReference type="EMBL" id="ANPE02000062">
    <property type="protein sequence ID" value="EMY35787.1"/>
    <property type="molecule type" value="Genomic_DNA"/>
</dbReference>
<keyword evidence="2" id="KW-1185">Reference proteome</keyword>
<accession>N1V6S7</accession>
<reference evidence="1 2" key="1">
    <citation type="journal article" date="2013" name="Genome Announc.">
        <title>Draft Genome Sequence of Arthrobacter crystallopoietes Strain BAB-32, Revealing Genes for Bioremediation.</title>
        <authorList>
            <person name="Joshi M.N."/>
            <person name="Pandit A.S."/>
            <person name="Sharma A."/>
            <person name="Pandya R.V."/>
            <person name="Desai S.M."/>
            <person name="Saxena A.K."/>
            <person name="Bagatharia S.B."/>
        </authorList>
    </citation>
    <scope>NUCLEOTIDE SEQUENCE [LARGE SCALE GENOMIC DNA]</scope>
    <source>
        <strain evidence="1 2">BAB-32</strain>
    </source>
</reference>
<comment type="caution">
    <text evidence="1">The sequence shown here is derived from an EMBL/GenBank/DDBJ whole genome shotgun (WGS) entry which is preliminary data.</text>
</comment>
<gene>
    <name evidence="1" type="ORF">D477_002576</name>
</gene>
<organism evidence="1 2">
    <name type="scientific">Arthrobacter crystallopoietes BAB-32</name>
    <dbReference type="NCBI Taxonomy" id="1246476"/>
    <lineage>
        <taxon>Bacteria</taxon>
        <taxon>Bacillati</taxon>
        <taxon>Actinomycetota</taxon>
        <taxon>Actinomycetes</taxon>
        <taxon>Micrococcales</taxon>
        <taxon>Micrococcaceae</taxon>
        <taxon>Crystallibacter</taxon>
    </lineage>
</organism>
<evidence type="ECO:0000313" key="1">
    <source>
        <dbReference type="EMBL" id="EMY35787.1"/>
    </source>
</evidence>
<sequence length="174" mass="19456">MAQLIGSAELDRLNSIARAKFPQAAEIRIEIKMFGGALSWTESALGEDGLWKNTDFTDKVEFDPELLDDDKVASYGKGTGTWFEARLRLRRDAEALFERFAQDRMDRVSEGIGIPVSAESIQDELVIFPRYRENIPSWMADVLVAQGEAVPYLDPSDGQVVIGAERTPYEEPAL</sequence>
<evidence type="ECO:0000313" key="2">
    <source>
        <dbReference type="Proteomes" id="UP000010729"/>
    </source>
</evidence>
<dbReference type="OrthoDB" id="4965853at2"/>
<dbReference type="RefSeq" id="WP_005266956.1">
    <property type="nucleotide sequence ID" value="NZ_ANPE02000062.1"/>
</dbReference>
<dbReference type="Proteomes" id="UP000010729">
    <property type="component" value="Unassembled WGS sequence"/>
</dbReference>
<proteinExistence type="predicted"/>
<protein>
    <submittedName>
        <fullName evidence="1">Uncharacterized protein</fullName>
    </submittedName>
</protein>
<name>N1V6S7_9MICC</name>
<dbReference type="AlphaFoldDB" id="N1V6S7"/>